<sequence>MLLTKTIFGRSKYIKVSDPHAQAFVIAIKTKSNPIANAVNQLCIDLKAANLWNKMQCVYPFVDTSEFAHKFNLLDPRDSDDAFRISFGSPSGLTSHSALGFVSGNQLANTHFIPSIVQNVFSNGITIVCGTHITGDVRSIGAYMSTTQASVVSIWANPYFVSRMNGSNIVYGNTDSKGIYTAQRVSSTVSNQFRTGVKVTTSNSGGVLPTIPLYIASVNENGLQKYPDQKRTQSTYIHEGMTDSEVVSFHTIINTFENSLSRKTW</sequence>
<evidence type="ECO:0000313" key="1">
    <source>
        <dbReference type="EMBL" id="MWB93000.1"/>
    </source>
</evidence>
<comment type="caution">
    <text evidence="1">The sequence shown here is derived from an EMBL/GenBank/DDBJ whole genome shotgun (WGS) entry which is preliminary data.</text>
</comment>
<dbReference type="EMBL" id="WSTB01000001">
    <property type="protein sequence ID" value="MWB93000.1"/>
    <property type="molecule type" value="Genomic_DNA"/>
</dbReference>
<keyword evidence="2" id="KW-1185">Reference proteome</keyword>
<organism evidence="1 2">
    <name type="scientific">Flavobacterium hydrocarbonoxydans</name>
    <dbReference type="NCBI Taxonomy" id="2683249"/>
    <lineage>
        <taxon>Bacteria</taxon>
        <taxon>Pseudomonadati</taxon>
        <taxon>Bacteroidota</taxon>
        <taxon>Flavobacteriia</taxon>
        <taxon>Flavobacteriales</taxon>
        <taxon>Flavobacteriaceae</taxon>
        <taxon>Flavobacterium</taxon>
    </lineage>
</organism>
<accession>A0A6I4NEN8</accession>
<proteinExistence type="predicted"/>
<name>A0A6I4NEN8_9FLAO</name>
<reference evidence="1 2" key="1">
    <citation type="submission" date="2019-12" db="EMBL/GenBank/DDBJ databases">
        <authorList>
            <person name="Kim Y.S."/>
        </authorList>
    </citation>
    <scope>NUCLEOTIDE SEQUENCE [LARGE SCALE GENOMIC DNA]</scope>
    <source>
        <strain evidence="1 2">GA093</strain>
    </source>
</reference>
<evidence type="ECO:0000313" key="2">
    <source>
        <dbReference type="Proteomes" id="UP000471501"/>
    </source>
</evidence>
<gene>
    <name evidence="1" type="ORF">GON26_01375</name>
</gene>
<dbReference type="Proteomes" id="UP000471501">
    <property type="component" value="Unassembled WGS sequence"/>
</dbReference>
<dbReference type="RefSeq" id="WP_160372939.1">
    <property type="nucleotide sequence ID" value="NZ_WSTB01000001.1"/>
</dbReference>
<protein>
    <submittedName>
        <fullName evidence="1">Uncharacterized protein</fullName>
    </submittedName>
</protein>
<dbReference type="AlphaFoldDB" id="A0A6I4NEN8"/>